<dbReference type="Proteomes" id="UP000319514">
    <property type="component" value="Unassembled WGS sequence"/>
</dbReference>
<dbReference type="EMBL" id="VFOQ01000001">
    <property type="protein sequence ID" value="TQL61208.1"/>
    <property type="molecule type" value="Genomic_DNA"/>
</dbReference>
<dbReference type="InterPro" id="IPR023214">
    <property type="entry name" value="HAD_sf"/>
</dbReference>
<dbReference type="RefSeq" id="WP_185746157.1">
    <property type="nucleotide sequence ID" value="NZ_BAAAKX010000001.1"/>
</dbReference>
<evidence type="ECO:0000256" key="2">
    <source>
        <dbReference type="ARBA" id="ARBA00022801"/>
    </source>
</evidence>
<comment type="caution">
    <text evidence="4">The sequence shown here is derived from an EMBL/GenBank/DDBJ whole genome shotgun (WGS) entry which is preliminary data.</text>
</comment>
<name>A0A542ZLL9_9MICO</name>
<organism evidence="4 5">
    <name type="scientific">Oryzihumus leptocrescens</name>
    <dbReference type="NCBI Taxonomy" id="297536"/>
    <lineage>
        <taxon>Bacteria</taxon>
        <taxon>Bacillati</taxon>
        <taxon>Actinomycetota</taxon>
        <taxon>Actinomycetes</taxon>
        <taxon>Micrococcales</taxon>
        <taxon>Intrasporangiaceae</taxon>
        <taxon>Oryzihumus</taxon>
    </lineage>
</organism>
<evidence type="ECO:0000313" key="5">
    <source>
        <dbReference type="Proteomes" id="UP000319514"/>
    </source>
</evidence>
<dbReference type="Gene3D" id="1.20.120.1600">
    <property type="match status" value="1"/>
</dbReference>
<dbReference type="GO" id="GO:0016787">
    <property type="term" value="F:hydrolase activity"/>
    <property type="evidence" value="ECO:0007669"/>
    <property type="project" value="UniProtKB-KW"/>
</dbReference>
<reference evidence="4 5" key="1">
    <citation type="submission" date="2019-06" db="EMBL/GenBank/DDBJ databases">
        <title>Sequencing the genomes of 1000 actinobacteria strains.</title>
        <authorList>
            <person name="Klenk H.-P."/>
        </authorList>
    </citation>
    <scope>NUCLEOTIDE SEQUENCE [LARGE SCALE GENOMIC DNA]</scope>
    <source>
        <strain evidence="4 5">DSM 18082</strain>
    </source>
</reference>
<dbReference type="InterPro" id="IPR036412">
    <property type="entry name" value="HAD-like_sf"/>
</dbReference>
<dbReference type="InterPro" id="IPR051400">
    <property type="entry name" value="HAD-like_hydrolase"/>
</dbReference>
<keyword evidence="3" id="KW-0460">Magnesium</keyword>
<dbReference type="Pfam" id="PF00702">
    <property type="entry name" value="Hydrolase"/>
    <property type="match status" value="1"/>
</dbReference>
<gene>
    <name evidence="4" type="ORF">FB474_2615</name>
</gene>
<dbReference type="PANTHER" id="PTHR46470:SF4">
    <property type="entry name" value="5-AMINO-6-(5-PHOSPHO-D-RIBITYLAMINO)URACIL PHOSPHATASE YIGB"/>
    <property type="match status" value="1"/>
</dbReference>
<dbReference type="AlphaFoldDB" id="A0A542ZLL9"/>
<evidence type="ECO:0000256" key="3">
    <source>
        <dbReference type="ARBA" id="ARBA00022842"/>
    </source>
</evidence>
<sequence>MVAVLLDLDDTLVDSTAAMIAAGRTAAAALWPQAGPDLHEAAARRFRADPRGLFGAYTRGELDFSAMRRARVTDLAEHLGLDQIDDAHGRFEAAYAPAFADHLRAFDDVTSLLRRAERHGWPVGVLTNSGAAYTAEKLRLAGLEDRFEVVVTTDDLGYGKPDPRVFAHACSLLGSEPAVTAYVGDDPVVDAHGARSAGLYAVWLARGGVRYARTAVGHGWDGPRVSSLAEVGPLLAARQADLGTGAGAR</sequence>
<keyword evidence="5" id="KW-1185">Reference proteome</keyword>
<dbReference type="PANTHER" id="PTHR46470">
    <property type="entry name" value="N-ACYLNEURAMINATE-9-PHOSPHATASE"/>
    <property type="match status" value="1"/>
</dbReference>
<dbReference type="GO" id="GO:0044281">
    <property type="term" value="P:small molecule metabolic process"/>
    <property type="evidence" value="ECO:0007669"/>
    <property type="project" value="UniProtKB-ARBA"/>
</dbReference>
<keyword evidence="2 4" id="KW-0378">Hydrolase</keyword>
<dbReference type="PRINTS" id="PR00413">
    <property type="entry name" value="HADHALOGNASE"/>
</dbReference>
<accession>A0A542ZLL9</accession>
<dbReference type="Gene3D" id="3.40.50.1000">
    <property type="entry name" value="HAD superfamily/HAD-like"/>
    <property type="match status" value="1"/>
</dbReference>
<evidence type="ECO:0000313" key="4">
    <source>
        <dbReference type="EMBL" id="TQL61208.1"/>
    </source>
</evidence>
<protein>
    <submittedName>
        <fullName evidence="4">Putative hydrolase of the HAD superfamily</fullName>
    </submittedName>
</protein>
<comment type="cofactor">
    <cofactor evidence="1">
        <name>Mg(2+)</name>
        <dbReference type="ChEBI" id="CHEBI:18420"/>
    </cofactor>
</comment>
<evidence type="ECO:0000256" key="1">
    <source>
        <dbReference type="ARBA" id="ARBA00001946"/>
    </source>
</evidence>
<dbReference type="SFLD" id="SFLDG01129">
    <property type="entry name" value="C1.5:_HAD__Beta-PGM__Phosphata"/>
    <property type="match status" value="1"/>
</dbReference>
<dbReference type="SUPFAM" id="SSF56784">
    <property type="entry name" value="HAD-like"/>
    <property type="match status" value="1"/>
</dbReference>
<dbReference type="SFLD" id="SFLDS00003">
    <property type="entry name" value="Haloacid_Dehalogenase"/>
    <property type="match status" value="1"/>
</dbReference>
<proteinExistence type="predicted"/>
<dbReference type="NCBIfam" id="TIGR01509">
    <property type="entry name" value="HAD-SF-IA-v3"/>
    <property type="match status" value="1"/>
</dbReference>
<dbReference type="InterPro" id="IPR006439">
    <property type="entry name" value="HAD-SF_hydro_IA"/>
</dbReference>
<dbReference type="NCBIfam" id="TIGR01549">
    <property type="entry name" value="HAD-SF-IA-v1"/>
    <property type="match status" value="1"/>
</dbReference>